<gene>
    <name evidence="2" type="ORF">TOLI1172_LOCUS6961</name>
</gene>
<dbReference type="AlphaFoldDB" id="A0A7S0ZI48"/>
<feature type="region of interest" description="Disordered" evidence="1">
    <location>
        <begin position="1"/>
        <end position="48"/>
    </location>
</feature>
<dbReference type="EMBL" id="HBFP01009695">
    <property type="protein sequence ID" value="CAD8822565.1"/>
    <property type="molecule type" value="Transcribed_RNA"/>
</dbReference>
<proteinExistence type="predicted"/>
<reference evidence="2" key="1">
    <citation type="submission" date="2021-01" db="EMBL/GenBank/DDBJ databases">
        <authorList>
            <person name="Corre E."/>
            <person name="Pelletier E."/>
            <person name="Niang G."/>
            <person name="Scheremetjew M."/>
            <person name="Finn R."/>
            <person name="Kale V."/>
            <person name="Holt S."/>
            <person name="Cochrane G."/>
            <person name="Meng A."/>
            <person name="Brown T."/>
            <person name="Cohen L."/>
        </authorList>
    </citation>
    <scope>NUCLEOTIDE SEQUENCE</scope>
    <source>
        <strain evidence="2">CCMP3278</strain>
    </source>
</reference>
<accession>A0A7S0ZI48</accession>
<evidence type="ECO:0000256" key="1">
    <source>
        <dbReference type="SAM" id="MobiDB-lite"/>
    </source>
</evidence>
<protein>
    <submittedName>
        <fullName evidence="2">Uncharacterized protein</fullName>
    </submittedName>
</protein>
<sequence>MTSSVTMDSEVAADGTLSKSEVPSFGNIEEKQEEFVEEQQEIVEGKQEVVEQKVEEEVIPNTETTEGVSEMIDGVEVLKVAEEVAVAEQGEGGDVQENGTGDAPVVVAEGMEKSNAEPIAELTQDEMTTLERAKTMRAGPFLVSLSQSMATNNAVKMKKTKDSNTWLIAMSKVDKEGSFELSIGKPSELKKVVALNVSMDLVSLDLFTVTNLTMEKELAKAEPAKESTGKKGFGRSKSGKVPNPTVFTYFLPAIRGYQRHQDAKATPKLPPIQFALPLKVFEGASQTDIFRVSWKAVDQQARILNNKKRFQFLYPPIPYYE</sequence>
<organism evidence="2">
    <name type="scientific">Timspurckia oligopyrenoides</name>
    <dbReference type="NCBI Taxonomy" id="708627"/>
    <lineage>
        <taxon>Eukaryota</taxon>
        <taxon>Rhodophyta</taxon>
        <taxon>Bangiophyceae</taxon>
        <taxon>Porphyridiales</taxon>
        <taxon>Porphyridiaceae</taxon>
        <taxon>Timspurckia</taxon>
    </lineage>
</organism>
<name>A0A7S0ZI48_9RHOD</name>
<evidence type="ECO:0000313" key="2">
    <source>
        <dbReference type="EMBL" id="CAD8822565.1"/>
    </source>
</evidence>